<accession>A0A0F4KYF1</accession>
<dbReference type="PATRIC" id="fig|1684.4.peg.768"/>
<name>A0A0F4KYF1_9BIFI</name>
<evidence type="ECO:0000313" key="4">
    <source>
        <dbReference type="Proteomes" id="UP000248128"/>
    </source>
</evidence>
<dbReference type="EMBL" id="JWME01000009">
    <property type="protein sequence ID" value="KJY51435.1"/>
    <property type="molecule type" value="Genomic_DNA"/>
</dbReference>
<dbReference type="EMBL" id="QGLK01000003">
    <property type="protein sequence ID" value="PXY88288.1"/>
    <property type="molecule type" value="Genomic_DNA"/>
</dbReference>
<evidence type="ECO:0000313" key="1">
    <source>
        <dbReference type="EMBL" id="KJY51435.1"/>
    </source>
</evidence>
<evidence type="ECO:0000313" key="2">
    <source>
        <dbReference type="EMBL" id="PXY88288.1"/>
    </source>
</evidence>
<protein>
    <recommendedName>
        <fullName evidence="5">Amidoligase enzyme</fullName>
    </recommendedName>
</protein>
<dbReference type="OrthoDB" id="3235679at2"/>
<reference evidence="2 4" key="2">
    <citation type="submission" date="2018-05" db="EMBL/GenBank/DDBJ databases">
        <title>Reference genomes for bee gut microbiota database.</title>
        <authorList>
            <person name="Ellegaard K.M."/>
        </authorList>
    </citation>
    <scope>NUCLEOTIDE SEQUENCE [LARGE SCALE GENOMIC DNA]</scope>
    <source>
        <strain evidence="2 4">ESL0199</strain>
    </source>
</reference>
<gene>
    <name evidence="2" type="ORF">DKK74_03705</name>
    <name evidence="1" type="ORF">JF69_07130</name>
</gene>
<proteinExistence type="predicted"/>
<comment type="caution">
    <text evidence="1">The sequence shown here is derived from an EMBL/GenBank/DDBJ whole genome shotgun (WGS) entry which is preliminary data.</text>
</comment>
<sequence>MTDTTTTPATCHLCGSKQAPTQCHECGKGCCPDCTRRWGALRYCADCAPHCWECGRDDDPGERYTTWTPGWCETCGRPVCTDCRRTCQACGDPCCYEDVYYPYGDDSDEPFCPGCSEERHSEPQYLSPYAGNAKARDPFTFGLEIEVEGGHDQDALKNSLLIAGWCLDGSMHEEGSLEYQTNPLTADPGTLRDLHALVDGIRPDMEQEHSGGHMHLSRTARQRASRWYWALSGLDDHQADDLNMRHMKPLENSWCRLSHGHYGSKFCAVNDEHCDTIELRTFGPWHHGTAGKLIPAITWAHTMWRCFQHSEPGTLRATDIQAMSRTAYRAAMPAPLPISERLAVRRREEVTV</sequence>
<reference evidence="1 3" key="1">
    <citation type="submission" date="2014-12" db="EMBL/GenBank/DDBJ databases">
        <title>Comparative genomics of the lactic acid bacteria isolated from the honey bee gut.</title>
        <authorList>
            <person name="Ellegaard K.M."/>
            <person name="Tamarit D."/>
            <person name="Javelind E."/>
            <person name="Olofsson T."/>
            <person name="Andersson S.G."/>
            <person name="Vasquez A."/>
        </authorList>
    </citation>
    <scope>NUCLEOTIDE SEQUENCE [LARGE SCALE GENOMIC DNA]</scope>
    <source>
        <strain evidence="1 3">Bin2</strain>
    </source>
</reference>
<dbReference type="Proteomes" id="UP000033648">
    <property type="component" value="Unassembled WGS sequence"/>
</dbReference>
<dbReference type="Proteomes" id="UP000248128">
    <property type="component" value="Unassembled WGS sequence"/>
</dbReference>
<dbReference type="AlphaFoldDB" id="A0A0F4KYF1"/>
<evidence type="ECO:0000313" key="3">
    <source>
        <dbReference type="Proteomes" id="UP000033648"/>
    </source>
</evidence>
<organism evidence="1 3">
    <name type="scientific">Bifidobacterium asteroides</name>
    <dbReference type="NCBI Taxonomy" id="1684"/>
    <lineage>
        <taxon>Bacteria</taxon>
        <taxon>Bacillati</taxon>
        <taxon>Actinomycetota</taxon>
        <taxon>Actinomycetes</taxon>
        <taxon>Bifidobacteriales</taxon>
        <taxon>Bifidobacteriaceae</taxon>
        <taxon>Bifidobacterium</taxon>
    </lineage>
</organism>
<evidence type="ECO:0008006" key="5">
    <source>
        <dbReference type="Google" id="ProtNLM"/>
    </source>
</evidence>